<sequence>MSLRYALLALLNVEPMTGYDLYKQFESSVGYVWHAPDSQIYPELRRMERDGLLEGEEIPWGTKGRKRQYHVTDAGRGAFRTWVNTQLDYPRERDPMHLKAAYLEWADPDAARQQLQAHIEHYGARLLQWQQKIEEIDGGTSDMLNRRLATVPDVDHQRVAAFKRFTYEGLTARAEQEIAWARRGLELIDALYP</sequence>
<dbReference type="InterPro" id="IPR018309">
    <property type="entry name" value="Tscrpt_reg_PadR_C"/>
</dbReference>
<dbReference type="EMBL" id="JACSQD010000004">
    <property type="protein sequence ID" value="MBD7995845.1"/>
    <property type="molecule type" value="Genomic_DNA"/>
</dbReference>
<dbReference type="InterPro" id="IPR036390">
    <property type="entry name" value="WH_DNA-bd_sf"/>
</dbReference>
<dbReference type="Gene3D" id="1.10.10.10">
    <property type="entry name" value="Winged helix-like DNA-binding domain superfamily/Winged helix DNA-binding domain"/>
    <property type="match status" value="1"/>
</dbReference>
<gene>
    <name evidence="3" type="ORF">H9639_11105</name>
</gene>
<dbReference type="Pfam" id="PF10400">
    <property type="entry name" value="Vir_act_alpha_C"/>
    <property type="match status" value="1"/>
</dbReference>
<feature type="domain" description="Transcription regulator PadR C-terminal" evidence="2">
    <location>
        <begin position="93"/>
        <end position="188"/>
    </location>
</feature>
<feature type="domain" description="Transcription regulator PadR N-terminal" evidence="1">
    <location>
        <begin position="7"/>
        <end position="79"/>
    </location>
</feature>
<protein>
    <submittedName>
        <fullName evidence="3">Helix-turn-helix transcriptional regulator</fullName>
    </submittedName>
</protein>
<reference evidence="3 4" key="1">
    <citation type="submission" date="2020-08" db="EMBL/GenBank/DDBJ databases">
        <title>A Genomic Blueprint of the Chicken Gut Microbiome.</title>
        <authorList>
            <person name="Gilroy R."/>
            <person name="Ravi A."/>
            <person name="Getino M."/>
            <person name="Pursley I."/>
            <person name="Horton D.L."/>
            <person name="Alikhan N.-F."/>
            <person name="Baker D."/>
            <person name="Gharbi K."/>
            <person name="Hall N."/>
            <person name="Watson M."/>
            <person name="Adriaenssens E.M."/>
            <person name="Foster-Nyarko E."/>
            <person name="Jarju S."/>
            <person name="Secka A."/>
            <person name="Antonio M."/>
            <person name="Oren A."/>
            <person name="Chaudhuri R."/>
            <person name="La Ragione R.M."/>
            <person name="Hildebrand F."/>
            <person name="Pallen M.J."/>
        </authorList>
    </citation>
    <scope>NUCLEOTIDE SEQUENCE [LARGE SCALE GENOMIC DNA]</scope>
    <source>
        <strain evidence="3 4">Sa2CUA1</strain>
    </source>
</reference>
<organism evidence="3 4">
    <name type="scientific">Arthrobacter gallicola</name>
    <dbReference type="NCBI Taxonomy" id="2762225"/>
    <lineage>
        <taxon>Bacteria</taxon>
        <taxon>Bacillati</taxon>
        <taxon>Actinomycetota</taxon>
        <taxon>Actinomycetes</taxon>
        <taxon>Micrococcales</taxon>
        <taxon>Micrococcaceae</taxon>
        <taxon>Arthrobacter</taxon>
    </lineage>
</organism>
<evidence type="ECO:0000313" key="4">
    <source>
        <dbReference type="Proteomes" id="UP000609874"/>
    </source>
</evidence>
<proteinExistence type="predicted"/>
<dbReference type="InterPro" id="IPR036388">
    <property type="entry name" value="WH-like_DNA-bd_sf"/>
</dbReference>
<name>A0ABR8UTE8_9MICC</name>
<dbReference type="InterPro" id="IPR005149">
    <property type="entry name" value="Tscrpt_reg_PadR_N"/>
</dbReference>
<dbReference type="PANTHER" id="PTHR43252:SF4">
    <property type="entry name" value="TRANSCRIPTIONAL REGULATORY PROTEIN"/>
    <property type="match status" value="1"/>
</dbReference>
<comment type="caution">
    <text evidence="3">The sequence shown here is derived from an EMBL/GenBank/DDBJ whole genome shotgun (WGS) entry which is preliminary data.</text>
</comment>
<evidence type="ECO:0000259" key="1">
    <source>
        <dbReference type="Pfam" id="PF03551"/>
    </source>
</evidence>
<dbReference type="PANTHER" id="PTHR43252">
    <property type="entry name" value="TRANSCRIPTIONAL REGULATOR YQJI"/>
    <property type="match status" value="1"/>
</dbReference>
<dbReference type="Proteomes" id="UP000609874">
    <property type="component" value="Unassembled WGS sequence"/>
</dbReference>
<dbReference type="Pfam" id="PF03551">
    <property type="entry name" value="PadR"/>
    <property type="match status" value="1"/>
</dbReference>
<accession>A0ABR8UTE8</accession>
<dbReference type="RefSeq" id="WP_191808122.1">
    <property type="nucleotide sequence ID" value="NZ_JACSQD010000004.1"/>
</dbReference>
<dbReference type="SUPFAM" id="SSF46785">
    <property type="entry name" value="Winged helix' DNA-binding domain"/>
    <property type="match status" value="1"/>
</dbReference>
<evidence type="ECO:0000259" key="2">
    <source>
        <dbReference type="Pfam" id="PF10400"/>
    </source>
</evidence>
<evidence type="ECO:0000313" key="3">
    <source>
        <dbReference type="EMBL" id="MBD7995845.1"/>
    </source>
</evidence>
<keyword evidence="4" id="KW-1185">Reference proteome</keyword>